<name>K1JXF2_9BURK</name>
<proteinExistence type="inferred from homology"/>
<dbReference type="EMBL" id="ADMG01000002">
    <property type="protein sequence ID" value="EKB32352.1"/>
    <property type="molecule type" value="Genomic_DNA"/>
</dbReference>
<keyword evidence="2" id="KW-0805">Transcription regulation</keyword>
<evidence type="ECO:0000256" key="2">
    <source>
        <dbReference type="ARBA" id="ARBA00023015"/>
    </source>
</evidence>
<reference evidence="6 7" key="1">
    <citation type="submission" date="2012-05" db="EMBL/GenBank/DDBJ databases">
        <title>The Genome Sequence of Sutterella wadsworthensis 2_1_59BFAA.</title>
        <authorList>
            <consortium name="The Broad Institute Genome Sequencing Platform"/>
            <person name="Earl A."/>
            <person name="Ward D."/>
            <person name="Feldgarden M."/>
            <person name="Gevers D."/>
            <person name="Daigneault M."/>
            <person name="Strauss J."/>
            <person name="Allen-Vercoe E."/>
            <person name="Walker B."/>
            <person name="Young S.K."/>
            <person name="Zeng Q."/>
            <person name="Gargeya S."/>
            <person name="Fitzgerald M."/>
            <person name="Haas B."/>
            <person name="Abouelleil A."/>
            <person name="Alvarado L."/>
            <person name="Arachchi H.M."/>
            <person name="Berlin A.M."/>
            <person name="Chapman S.B."/>
            <person name="Goldberg J."/>
            <person name="Griggs A."/>
            <person name="Gujja S."/>
            <person name="Hansen M."/>
            <person name="Howarth C."/>
            <person name="Imamovic A."/>
            <person name="Larimer J."/>
            <person name="McCowen C."/>
            <person name="Montmayeur A."/>
            <person name="Murphy C."/>
            <person name="Neiman D."/>
            <person name="Pearson M."/>
            <person name="Priest M."/>
            <person name="Roberts A."/>
            <person name="Saif S."/>
            <person name="Shea T."/>
            <person name="Sisk P."/>
            <person name="Sykes S."/>
            <person name="Wortman J."/>
            <person name="Nusbaum C."/>
            <person name="Birren B."/>
        </authorList>
    </citation>
    <scope>NUCLEOTIDE SEQUENCE [LARGE SCALE GENOMIC DNA]</scope>
    <source>
        <strain evidence="6 7">2_1_59BFAA</strain>
    </source>
</reference>
<dbReference type="InterPro" id="IPR036390">
    <property type="entry name" value="WH_DNA-bd_sf"/>
</dbReference>
<dbReference type="STRING" id="742823.HMPREF9465_00035"/>
<evidence type="ECO:0000256" key="3">
    <source>
        <dbReference type="ARBA" id="ARBA00023125"/>
    </source>
</evidence>
<organism evidence="6 7">
    <name type="scientific">Sutterella wadsworthensis 2_1_59BFAA</name>
    <dbReference type="NCBI Taxonomy" id="742823"/>
    <lineage>
        <taxon>Bacteria</taxon>
        <taxon>Pseudomonadati</taxon>
        <taxon>Pseudomonadota</taxon>
        <taxon>Betaproteobacteria</taxon>
        <taxon>Burkholderiales</taxon>
        <taxon>Sutterellaceae</taxon>
        <taxon>Sutterella</taxon>
    </lineage>
</organism>
<dbReference type="GO" id="GO:0003677">
    <property type="term" value="F:DNA binding"/>
    <property type="evidence" value="ECO:0007669"/>
    <property type="project" value="UniProtKB-KW"/>
</dbReference>
<protein>
    <recommendedName>
        <fullName evidence="5">HTH lysR-type domain-containing protein</fullName>
    </recommendedName>
</protein>
<dbReference type="PANTHER" id="PTHR30346:SF0">
    <property type="entry name" value="HCA OPERON TRANSCRIPTIONAL ACTIVATOR HCAR"/>
    <property type="match status" value="1"/>
</dbReference>
<feature type="domain" description="HTH lysR-type" evidence="5">
    <location>
        <begin position="1"/>
        <end position="60"/>
    </location>
</feature>
<dbReference type="Pfam" id="PF03466">
    <property type="entry name" value="LysR_substrate"/>
    <property type="match status" value="1"/>
</dbReference>
<keyword evidence="7" id="KW-1185">Reference proteome</keyword>
<evidence type="ECO:0000256" key="1">
    <source>
        <dbReference type="ARBA" id="ARBA00009437"/>
    </source>
</evidence>
<dbReference type="GO" id="GO:0032993">
    <property type="term" value="C:protein-DNA complex"/>
    <property type="evidence" value="ECO:0007669"/>
    <property type="project" value="TreeGrafter"/>
</dbReference>
<dbReference type="eggNOG" id="COG0583">
    <property type="taxonomic scope" value="Bacteria"/>
</dbReference>
<dbReference type="Gene3D" id="3.40.190.290">
    <property type="match status" value="1"/>
</dbReference>
<evidence type="ECO:0000313" key="6">
    <source>
        <dbReference type="EMBL" id="EKB32352.1"/>
    </source>
</evidence>
<dbReference type="Pfam" id="PF00126">
    <property type="entry name" value="HTH_1"/>
    <property type="match status" value="1"/>
</dbReference>
<dbReference type="PATRIC" id="fig|742823.3.peg.36"/>
<dbReference type="RefSeq" id="WP_005432937.1">
    <property type="nucleotide sequence ID" value="NZ_JH815513.1"/>
</dbReference>
<dbReference type="Gene3D" id="1.10.10.10">
    <property type="entry name" value="Winged helix-like DNA-binding domain superfamily/Winged helix DNA-binding domain"/>
    <property type="match status" value="1"/>
</dbReference>
<comment type="similarity">
    <text evidence="1">Belongs to the LysR transcriptional regulatory family.</text>
</comment>
<gene>
    <name evidence="6" type="ORF">HMPREF9465_00035</name>
</gene>
<dbReference type="InterPro" id="IPR036388">
    <property type="entry name" value="WH-like_DNA-bd_sf"/>
</dbReference>
<comment type="caution">
    <text evidence="6">The sequence shown here is derived from an EMBL/GenBank/DDBJ whole genome shotgun (WGS) entry which is preliminary data.</text>
</comment>
<dbReference type="FunFam" id="1.10.10.10:FF:000001">
    <property type="entry name" value="LysR family transcriptional regulator"/>
    <property type="match status" value="1"/>
</dbReference>
<evidence type="ECO:0000313" key="7">
    <source>
        <dbReference type="Proteomes" id="UP000005835"/>
    </source>
</evidence>
<evidence type="ECO:0000259" key="5">
    <source>
        <dbReference type="PROSITE" id="PS50931"/>
    </source>
</evidence>
<dbReference type="OrthoDB" id="646694at2"/>
<keyword evidence="3" id="KW-0238">DNA-binding</keyword>
<dbReference type="InterPro" id="IPR005119">
    <property type="entry name" value="LysR_subst-bd"/>
</dbReference>
<dbReference type="InterPro" id="IPR000847">
    <property type="entry name" value="LysR_HTH_N"/>
</dbReference>
<accession>K1JXF2</accession>
<keyword evidence="4" id="KW-0804">Transcription</keyword>
<dbReference type="PANTHER" id="PTHR30346">
    <property type="entry name" value="TRANSCRIPTIONAL DUAL REGULATOR HCAR-RELATED"/>
    <property type="match status" value="1"/>
</dbReference>
<evidence type="ECO:0000256" key="4">
    <source>
        <dbReference type="ARBA" id="ARBA00023163"/>
    </source>
</evidence>
<dbReference type="Proteomes" id="UP000005835">
    <property type="component" value="Unassembled WGS sequence"/>
</dbReference>
<dbReference type="GO" id="GO:0003700">
    <property type="term" value="F:DNA-binding transcription factor activity"/>
    <property type="evidence" value="ECO:0007669"/>
    <property type="project" value="InterPro"/>
</dbReference>
<dbReference type="AlphaFoldDB" id="K1JXF2"/>
<dbReference type="SUPFAM" id="SSF53850">
    <property type="entry name" value="Periplasmic binding protein-like II"/>
    <property type="match status" value="1"/>
</dbReference>
<dbReference type="HOGENOM" id="CLU_039613_6_3_4"/>
<dbReference type="PROSITE" id="PS50931">
    <property type="entry name" value="HTH_LYSR"/>
    <property type="match status" value="1"/>
</dbReference>
<dbReference type="SUPFAM" id="SSF46785">
    <property type="entry name" value="Winged helix' DNA-binding domain"/>
    <property type="match status" value="1"/>
</dbReference>
<sequence length="309" mass="34572">MELKARSIKLFCAVVETGSLLSAANQNAMSAPAASRAVSQLEDRLGCRLFDRSTKNLTLTEDGKAFYRVAKESMRAWHMLEDFPKQRASTKKQLRIAVLARHCSNVIIPAVAKILKAHEETLRITMDVHQSRDIYYSKFSHPFDVGFGTLLSSHDDLQKEAIAHLPFRLVVPKTNPLSRMEKVRLEDYAHENFILLSADKLEREYIRSLHPALTPDRIVAELSSTQVALRFVKRGIGVHITDELAAMSVSDDCAAVPLENPLTIPFYVFWPVTSESLWPEIRQCIAEIAGSIRAAGIPLTEAGESYLKA</sequence>